<proteinExistence type="predicted"/>
<evidence type="ECO:0008006" key="5">
    <source>
        <dbReference type="Google" id="ProtNLM"/>
    </source>
</evidence>
<keyword evidence="2" id="KW-0732">Signal</keyword>
<feature type="chain" id="PRO_5034215172" description="Fungal N-terminal domain-containing protein" evidence="2">
    <location>
        <begin position="19"/>
        <end position="418"/>
    </location>
</feature>
<gene>
    <name evidence="3" type="ORF">CPLU01_10642</name>
</gene>
<evidence type="ECO:0000313" key="3">
    <source>
        <dbReference type="EMBL" id="KAF6824778.1"/>
    </source>
</evidence>
<dbReference type="Proteomes" id="UP000654918">
    <property type="component" value="Unassembled WGS sequence"/>
</dbReference>
<feature type="compositionally biased region" description="Polar residues" evidence="1">
    <location>
        <begin position="386"/>
        <end position="403"/>
    </location>
</feature>
<feature type="region of interest" description="Disordered" evidence="1">
    <location>
        <begin position="359"/>
        <end position="418"/>
    </location>
</feature>
<reference evidence="3" key="1">
    <citation type="journal article" date="2020" name="Phytopathology">
        <title>Genome Sequence Resources of Colletotrichum truncatum, C. plurivorum, C. musicola, and C. sojae: Four Species Pathogenic to Soybean (Glycine max).</title>
        <authorList>
            <person name="Rogerio F."/>
            <person name="Boufleur T.R."/>
            <person name="Ciampi-Guillardi M."/>
            <person name="Sukno S.A."/>
            <person name="Thon M.R."/>
            <person name="Massola Junior N.S."/>
            <person name="Baroncelli R."/>
        </authorList>
    </citation>
    <scope>NUCLEOTIDE SEQUENCE</scope>
    <source>
        <strain evidence="3">LFN00145</strain>
    </source>
</reference>
<dbReference type="EMBL" id="WIGO01000186">
    <property type="protein sequence ID" value="KAF6824778.1"/>
    <property type="molecule type" value="Genomic_DNA"/>
</dbReference>
<sequence length="418" mass="45378">MWLLVVIFQFWDSSFLGGRPHPHPRPIFIPTVLGLVTYTSYPRLLHFKSASPHPNPNTDCLDASPLLHTMEVIGVVAASVDILGRSLVVLERARTARIRQKNGLAHLQGVTDDIEATVALLRLIDAEKALQQEHVHEAATRVNQRANNLWDVIHDLERKSLFGNGFLKFVDHFIDGPGEQQRLEAMRKDLNDAKTTMIIALQMVQVGLVKSMPAGDVIVNINVVQQVNERIQLCPGLEQGLRLIELFSQRAWQDPKTDKWHLSDQDLAELAKPPPYDSKPPPLGPGQTRGVVQHNVVDRSTFVGMGIGKDGGDEHSVYHPDELIVSSNKATGGSLFLGGGISASNLVYLSQNMPGFQVPTAAPQNGVPQNGAPQSGAPRGSAPHRSVTQTDGSRGGATQNGVSKNGAPRNGVTQWSSG</sequence>
<feature type="compositionally biased region" description="Polar residues" evidence="1">
    <location>
        <begin position="362"/>
        <end position="373"/>
    </location>
</feature>
<dbReference type="AlphaFoldDB" id="A0A8H6N9M8"/>
<feature type="signal peptide" evidence="2">
    <location>
        <begin position="1"/>
        <end position="18"/>
    </location>
</feature>
<evidence type="ECO:0000256" key="2">
    <source>
        <dbReference type="SAM" id="SignalP"/>
    </source>
</evidence>
<evidence type="ECO:0000313" key="4">
    <source>
        <dbReference type="Proteomes" id="UP000654918"/>
    </source>
</evidence>
<keyword evidence="4" id="KW-1185">Reference proteome</keyword>
<name>A0A8H6N9M8_9PEZI</name>
<protein>
    <recommendedName>
        <fullName evidence="5">Fungal N-terminal domain-containing protein</fullName>
    </recommendedName>
</protein>
<organism evidence="3 4">
    <name type="scientific">Colletotrichum plurivorum</name>
    <dbReference type="NCBI Taxonomy" id="2175906"/>
    <lineage>
        <taxon>Eukaryota</taxon>
        <taxon>Fungi</taxon>
        <taxon>Dikarya</taxon>
        <taxon>Ascomycota</taxon>
        <taxon>Pezizomycotina</taxon>
        <taxon>Sordariomycetes</taxon>
        <taxon>Hypocreomycetidae</taxon>
        <taxon>Glomerellales</taxon>
        <taxon>Glomerellaceae</taxon>
        <taxon>Colletotrichum</taxon>
        <taxon>Colletotrichum orchidearum species complex</taxon>
    </lineage>
</organism>
<accession>A0A8H6N9M8</accession>
<evidence type="ECO:0000256" key="1">
    <source>
        <dbReference type="SAM" id="MobiDB-lite"/>
    </source>
</evidence>
<comment type="caution">
    <text evidence="3">The sequence shown here is derived from an EMBL/GenBank/DDBJ whole genome shotgun (WGS) entry which is preliminary data.</text>
</comment>